<dbReference type="RefSeq" id="WP_239145345.1">
    <property type="nucleotide sequence ID" value="NZ_BAAAQE010000027.1"/>
</dbReference>
<proteinExistence type="predicted"/>
<feature type="compositionally biased region" description="Pro residues" evidence="1">
    <location>
        <begin position="7"/>
        <end position="51"/>
    </location>
</feature>
<dbReference type="Proteomes" id="UP000612282">
    <property type="component" value="Unassembled WGS sequence"/>
</dbReference>
<evidence type="ECO:0000313" key="3">
    <source>
        <dbReference type="EMBL" id="GID56139.1"/>
    </source>
</evidence>
<keyword evidence="2" id="KW-0812">Transmembrane</keyword>
<organism evidence="3 4">
    <name type="scientific">Actinoplanes couchii</name>
    <dbReference type="NCBI Taxonomy" id="403638"/>
    <lineage>
        <taxon>Bacteria</taxon>
        <taxon>Bacillati</taxon>
        <taxon>Actinomycetota</taxon>
        <taxon>Actinomycetes</taxon>
        <taxon>Micromonosporales</taxon>
        <taxon>Micromonosporaceae</taxon>
        <taxon>Actinoplanes</taxon>
    </lineage>
</organism>
<evidence type="ECO:0000256" key="1">
    <source>
        <dbReference type="SAM" id="MobiDB-lite"/>
    </source>
</evidence>
<evidence type="ECO:0008006" key="5">
    <source>
        <dbReference type="Google" id="ProtNLM"/>
    </source>
</evidence>
<sequence>MTQPPGAAYPPPQPGPPYHSPYGQPPAPYGAPPPFPAAPPQFGPAVPPPPVAAGWQPERVDRVTGTPFGLVHFQVAPITSGPAVGSLVAGVAAILVSLAVFCFGLAGAEEGWGGWVAGAFTMLSVLACAGAVTAALIARRQIARQAEPGRVRFTGRGLTIGGMVCGITGAGLSVVALVLGLVVQLS</sequence>
<evidence type="ECO:0000313" key="4">
    <source>
        <dbReference type="Proteomes" id="UP000612282"/>
    </source>
</evidence>
<name>A0ABQ3XCB7_9ACTN</name>
<feature type="transmembrane region" description="Helical" evidence="2">
    <location>
        <begin position="83"/>
        <end position="106"/>
    </location>
</feature>
<keyword evidence="4" id="KW-1185">Reference proteome</keyword>
<gene>
    <name evidence="3" type="ORF">Aco03nite_045430</name>
</gene>
<feature type="transmembrane region" description="Helical" evidence="2">
    <location>
        <begin position="112"/>
        <end position="137"/>
    </location>
</feature>
<keyword evidence="2" id="KW-1133">Transmembrane helix</keyword>
<evidence type="ECO:0000256" key="2">
    <source>
        <dbReference type="SAM" id="Phobius"/>
    </source>
</evidence>
<comment type="caution">
    <text evidence="3">The sequence shown here is derived from an EMBL/GenBank/DDBJ whole genome shotgun (WGS) entry which is preliminary data.</text>
</comment>
<feature type="region of interest" description="Disordered" evidence="1">
    <location>
        <begin position="1"/>
        <end position="55"/>
    </location>
</feature>
<accession>A0ABQ3XCB7</accession>
<protein>
    <recommendedName>
        <fullName evidence="5">DUF4190 domain-containing protein</fullName>
    </recommendedName>
</protein>
<keyword evidence="2" id="KW-0472">Membrane</keyword>
<feature type="transmembrane region" description="Helical" evidence="2">
    <location>
        <begin position="158"/>
        <end position="183"/>
    </location>
</feature>
<reference evidence="3 4" key="1">
    <citation type="submission" date="2021-01" db="EMBL/GenBank/DDBJ databases">
        <title>Whole genome shotgun sequence of Actinoplanes couchii NBRC 106145.</title>
        <authorList>
            <person name="Komaki H."/>
            <person name="Tamura T."/>
        </authorList>
    </citation>
    <scope>NUCLEOTIDE SEQUENCE [LARGE SCALE GENOMIC DNA]</scope>
    <source>
        <strain evidence="3 4">NBRC 106145</strain>
    </source>
</reference>
<dbReference type="EMBL" id="BOMG01000056">
    <property type="protein sequence ID" value="GID56139.1"/>
    <property type="molecule type" value="Genomic_DNA"/>
</dbReference>